<feature type="domain" description="PAC" evidence="6">
    <location>
        <begin position="245"/>
        <end position="296"/>
    </location>
</feature>
<keyword evidence="3" id="KW-0597">Phosphoprotein</keyword>
<dbReference type="SMART" id="SM00091">
    <property type="entry name" value="PAS"/>
    <property type="match status" value="3"/>
</dbReference>
<dbReference type="SMART" id="SM00388">
    <property type="entry name" value="HisKA"/>
    <property type="match status" value="1"/>
</dbReference>
<dbReference type="Pfam" id="PF13426">
    <property type="entry name" value="PAS_9"/>
    <property type="match status" value="1"/>
</dbReference>
<organism evidence="7 8">
    <name type="scientific">Roseateles aquae</name>
    <dbReference type="NCBI Taxonomy" id="3077235"/>
    <lineage>
        <taxon>Bacteria</taxon>
        <taxon>Pseudomonadati</taxon>
        <taxon>Pseudomonadota</taxon>
        <taxon>Betaproteobacteria</taxon>
        <taxon>Burkholderiales</taxon>
        <taxon>Sphaerotilaceae</taxon>
        <taxon>Roseateles</taxon>
    </lineage>
</organism>
<evidence type="ECO:0000259" key="4">
    <source>
        <dbReference type="PROSITE" id="PS50109"/>
    </source>
</evidence>
<protein>
    <recommendedName>
        <fullName evidence="2">histidine kinase</fullName>
        <ecNumber evidence="2">2.7.13.3</ecNumber>
    </recommendedName>
</protein>
<dbReference type="EMBL" id="JAVXZY010000003">
    <property type="protein sequence ID" value="MDT8999536.1"/>
    <property type="molecule type" value="Genomic_DNA"/>
</dbReference>
<accession>A0ABU3PCG4</accession>
<gene>
    <name evidence="7" type="ORF">RQP53_09680</name>
</gene>
<dbReference type="InterPro" id="IPR013656">
    <property type="entry name" value="PAS_4"/>
</dbReference>
<dbReference type="InterPro" id="IPR005467">
    <property type="entry name" value="His_kinase_dom"/>
</dbReference>
<dbReference type="InterPro" id="IPR000014">
    <property type="entry name" value="PAS"/>
</dbReference>
<dbReference type="SUPFAM" id="SSF47384">
    <property type="entry name" value="Homodimeric domain of signal transducing histidine kinase"/>
    <property type="match status" value="1"/>
</dbReference>
<sequence>MLEFDLSPTPPAGSSAIAARATALPEASDQLLDEGYVLAFEAITAPVLIHAGLRIIYANTAMQRLLGYGLAELRRMPHYGWAAEASLAQLQDYGERCMKDSEQLPALECEALTANGSVRQLEISARSINSPQGRLVVVTCQDLSDIRHVQNSLLEIGRVMQQILESNPAPTFVLDSAGRISHWNAACAQLTGVEASAITGRSQPWHAFHDEERPLLAHLLLDGDVLAKGRPLYGDALRPSRLVPKAYELEQFFPKLGRWLFCTAAPLFDIQGQVVGVIETLLDVTERRAAEEALKRHKQELENMVAARTAELLLTHHELEAFLENASVGIIYTHGHRIARANKKFGEIFELNEASAVGLSGRRFFADREAFTELIRQALPVLAAGESLALEVPMQTAQGQPIWVQLIAYASDPQNPTQGVWWLLQDRSDVMRAQAELVRNYGEMKQTNARLAEAQNQLLQSEKLASIGQLAAGVAHEINNPIGFVSSNLGSMRRYMESMLQLIGLYECLDLQQLPTELRGQIAQLRREADFEFIHEDLPQLLAESDDGLTRVKKIVQDLKDFSRVDQSDWQMADINQGLDSTLNVVMNEVKYKAEIKKDYGKLPAVRCLAAQLNQVFMNMIVNAGHAISGRGEIRLSTCCVDDWVCIAIGDNGSGMAPEVQRRIFDPFFTTKPVGQGTGLGLSLSFSIVQKHGGRIELESEVGKGSTFRIWIPVLGPKAPGGQSAIKP</sequence>
<evidence type="ECO:0000259" key="5">
    <source>
        <dbReference type="PROSITE" id="PS50112"/>
    </source>
</evidence>
<dbReference type="InterPro" id="IPR004358">
    <property type="entry name" value="Sig_transdc_His_kin-like_C"/>
</dbReference>
<dbReference type="InterPro" id="IPR036097">
    <property type="entry name" value="HisK_dim/P_sf"/>
</dbReference>
<dbReference type="InterPro" id="IPR035965">
    <property type="entry name" value="PAS-like_dom_sf"/>
</dbReference>
<comment type="catalytic activity">
    <reaction evidence="1">
        <text>ATP + protein L-histidine = ADP + protein N-phospho-L-histidine.</text>
        <dbReference type="EC" id="2.7.13.3"/>
    </reaction>
</comment>
<dbReference type="PANTHER" id="PTHR43065:SF50">
    <property type="entry name" value="HISTIDINE KINASE"/>
    <property type="match status" value="1"/>
</dbReference>
<dbReference type="NCBIfam" id="TIGR00229">
    <property type="entry name" value="sensory_box"/>
    <property type="match status" value="2"/>
</dbReference>
<dbReference type="CDD" id="cd00130">
    <property type="entry name" value="PAS"/>
    <property type="match status" value="2"/>
</dbReference>
<dbReference type="SMART" id="SM00387">
    <property type="entry name" value="HATPase_c"/>
    <property type="match status" value="1"/>
</dbReference>
<reference evidence="7" key="1">
    <citation type="submission" date="2023-09" db="EMBL/GenBank/DDBJ databases">
        <title>Paucibacter sp. APW11 Genome sequencing and assembly.</title>
        <authorList>
            <person name="Kim I."/>
        </authorList>
    </citation>
    <scope>NUCLEOTIDE SEQUENCE</scope>
    <source>
        <strain evidence="7">APW11</strain>
    </source>
</reference>
<dbReference type="PROSITE" id="PS50112">
    <property type="entry name" value="PAS"/>
    <property type="match status" value="1"/>
</dbReference>
<dbReference type="SUPFAM" id="SSF55874">
    <property type="entry name" value="ATPase domain of HSP90 chaperone/DNA topoisomerase II/histidine kinase"/>
    <property type="match status" value="1"/>
</dbReference>
<evidence type="ECO:0000259" key="6">
    <source>
        <dbReference type="PROSITE" id="PS50113"/>
    </source>
</evidence>
<evidence type="ECO:0000256" key="1">
    <source>
        <dbReference type="ARBA" id="ARBA00000085"/>
    </source>
</evidence>
<proteinExistence type="predicted"/>
<name>A0ABU3PCG4_9BURK</name>
<feature type="domain" description="Histidine kinase" evidence="4">
    <location>
        <begin position="473"/>
        <end position="716"/>
    </location>
</feature>
<dbReference type="Gene3D" id="3.30.565.10">
    <property type="entry name" value="Histidine kinase-like ATPase, C-terminal domain"/>
    <property type="match status" value="1"/>
</dbReference>
<evidence type="ECO:0000256" key="3">
    <source>
        <dbReference type="ARBA" id="ARBA00022553"/>
    </source>
</evidence>
<dbReference type="InterPro" id="IPR003661">
    <property type="entry name" value="HisK_dim/P_dom"/>
</dbReference>
<evidence type="ECO:0000313" key="8">
    <source>
        <dbReference type="Proteomes" id="UP001246372"/>
    </source>
</evidence>
<dbReference type="PANTHER" id="PTHR43065">
    <property type="entry name" value="SENSOR HISTIDINE KINASE"/>
    <property type="match status" value="1"/>
</dbReference>
<dbReference type="Gene3D" id="1.10.287.130">
    <property type="match status" value="1"/>
</dbReference>
<evidence type="ECO:0000313" key="7">
    <source>
        <dbReference type="EMBL" id="MDT8999536.1"/>
    </source>
</evidence>
<dbReference type="EC" id="2.7.13.3" evidence="2"/>
<dbReference type="Pfam" id="PF02518">
    <property type="entry name" value="HATPase_c"/>
    <property type="match status" value="1"/>
</dbReference>
<dbReference type="CDD" id="cd00082">
    <property type="entry name" value="HisKA"/>
    <property type="match status" value="1"/>
</dbReference>
<comment type="caution">
    <text evidence="7">The sequence shown here is derived from an EMBL/GenBank/DDBJ whole genome shotgun (WGS) entry which is preliminary data.</text>
</comment>
<feature type="domain" description="PAS" evidence="5">
    <location>
        <begin position="156"/>
        <end position="220"/>
    </location>
</feature>
<evidence type="ECO:0000256" key="2">
    <source>
        <dbReference type="ARBA" id="ARBA00012438"/>
    </source>
</evidence>
<dbReference type="Pfam" id="PF08448">
    <property type="entry name" value="PAS_4"/>
    <property type="match status" value="2"/>
</dbReference>
<dbReference type="InterPro" id="IPR036890">
    <property type="entry name" value="HATPase_C_sf"/>
</dbReference>
<dbReference type="InterPro" id="IPR003594">
    <property type="entry name" value="HATPase_dom"/>
</dbReference>
<dbReference type="Gene3D" id="3.30.450.20">
    <property type="entry name" value="PAS domain"/>
    <property type="match status" value="3"/>
</dbReference>
<keyword evidence="8" id="KW-1185">Reference proteome</keyword>
<dbReference type="PROSITE" id="PS50113">
    <property type="entry name" value="PAC"/>
    <property type="match status" value="1"/>
</dbReference>
<dbReference type="PROSITE" id="PS50109">
    <property type="entry name" value="HIS_KIN"/>
    <property type="match status" value="1"/>
</dbReference>
<dbReference type="SUPFAM" id="SSF55785">
    <property type="entry name" value="PYP-like sensor domain (PAS domain)"/>
    <property type="match status" value="3"/>
</dbReference>
<dbReference type="RefSeq" id="WP_315650097.1">
    <property type="nucleotide sequence ID" value="NZ_JAVXZY010000003.1"/>
</dbReference>
<dbReference type="Proteomes" id="UP001246372">
    <property type="component" value="Unassembled WGS sequence"/>
</dbReference>
<dbReference type="PRINTS" id="PR00344">
    <property type="entry name" value="BCTRLSENSOR"/>
</dbReference>
<dbReference type="InterPro" id="IPR000700">
    <property type="entry name" value="PAS-assoc_C"/>
</dbReference>